<comment type="subcellular location">
    <subcellularLocation>
        <location evidence="1">Cell membrane</location>
        <topology evidence="1">Multi-pass membrane protein</topology>
    </subcellularLocation>
</comment>
<feature type="transmembrane region" description="Helical" evidence="8">
    <location>
        <begin position="199"/>
        <end position="218"/>
    </location>
</feature>
<evidence type="ECO:0000256" key="2">
    <source>
        <dbReference type="ARBA" id="ARBA00007935"/>
    </source>
</evidence>
<dbReference type="InterPro" id="IPR037294">
    <property type="entry name" value="ABC_BtuC-like"/>
</dbReference>
<dbReference type="Pfam" id="PF01032">
    <property type="entry name" value="FecCD"/>
    <property type="match status" value="1"/>
</dbReference>
<evidence type="ECO:0000256" key="3">
    <source>
        <dbReference type="ARBA" id="ARBA00022448"/>
    </source>
</evidence>
<organism evidence="9 10">
    <name type="scientific">Anaerococcus cruorum</name>
    <dbReference type="NCBI Taxonomy" id="3115617"/>
    <lineage>
        <taxon>Bacteria</taxon>
        <taxon>Bacillati</taxon>
        <taxon>Bacillota</taxon>
        <taxon>Tissierellia</taxon>
        <taxon>Tissierellales</taxon>
        <taxon>Peptoniphilaceae</taxon>
        <taxon>Anaerococcus</taxon>
    </lineage>
</organism>
<feature type="transmembrane region" description="Helical" evidence="8">
    <location>
        <begin position="311"/>
        <end position="332"/>
    </location>
</feature>
<dbReference type="InterPro" id="IPR000522">
    <property type="entry name" value="ABC_transptr_permease_BtuC"/>
</dbReference>
<dbReference type="SUPFAM" id="SSF81345">
    <property type="entry name" value="ABC transporter involved in vitamin B12 uptake, BtuC"/>
    <property type="match status" value="1"/>
</dbReference>
<feature type="transmembrane region" description="Helical" evidence="8">
    <location>
        <begin position="125"/>
        <end position="144"/>
    </location>
</feature>
<feature type="transmembrane region" description="Helical" evidence="8">
    <location>
        <begin position="61"/>
        <end position="80"/>
    </location>
</feature>
<dbReference type="PANTHER" id="PTHR30472">
    <property type="entry name" value="FERRIC ENTEROBACTIN TRANSPORT SYSTEM PERMEASE PROTEIN"/>
    <property type="match status" value="1"/>
</dbReference>
<reference evidence="9 10" key="1">
    <citation type="journal article" date="2025" name="Anaerobe">
        <title>Description of Anaerococcus kampingiae sp. nov., Anaerococcus groningensis sp. nov., Anaerococcus martiniensis sp. nov., and Anaerococcus cruorum sp. nov., isolated from human clinical specimens.</title>
        <authorList>
            <person name="Boiten K.E."/>
            <person name="Meijer J."/>
            <person name="van Wezel E.M."/>
            <person name="Veloo A.C.M."/>
        </authorList>
    </citation>
    <scope>NUCLEOTIDE SEQUENCE [LARGE SCALE GENOMIC DNA]</scope>
    <source>
        <strain evidence="9 10">ENR1039</strain>
    </source>
</reference>
<keyword evidence="6 8" id="KW-1133">Transmembrane helix</keyword>
<evidence type="ECO:0000256" key="6">
    <source>
        <dbReference type="ARBA" id="ARBA00022989"/>
    </source>
</evidence>
<gene>
    <name evidence="9" type="ORF">ACCQ40_04170</name>
</gene>
<evidence type="ECO:0000256" key="4">
    <source>
        <dbReference type="ARBA" id="ARBA00022475"/>
    </source>
</evidence>
<evidence type="ECO:0000313" key="9">
    <source>
        <dbReference type="EMBL" id="MFO3715985.1"/>
    </source>
</evidence>
<proteinExistence type="inferred from homology"/>
<feature type="transmembrane region" description="Helical" evidence="8">
    <location>
        <begin position="285"/>
        <end position="304"/>
    </location>
</feature>
<evidence type="ECO:0000256" key="8">
    <source>
        <dbReference type="SAM" id="Phobius"/>
    </source>
</evidence>
<keyword evidence="10" id="KW-1185">Reference proteome</keyword>
<dbReference type="PANTHER" id="PTHR30472:SF19">
    <property type="entry name" value="PETROBACTIN IMPORT SYSTEM PERMEASE PROTEIN YCLO"/>
    <property type="match status" value="1"/>
</dbReference>
<feature type="transmembrane region" description="Helical" evidence="8">
    <location>
        <begin position="151"/>
        <end position="172"/>
    </location>
</feature>
<keyword evidence="4" id="KW-1003">Cell membrane</keyword>
<comment type="caution">
    <text evidence="9">The sequence shown here is derived from an EMBL/GenBank/DDBJ whole genome shotgun (WGS) entry which is preliminary data.</text>
</comment>
<protein>
    <submittedName>
        <fullName evidence="9">Iron chelate uptake ABC transporter family permease subunit</fullName>
    </submittedName>
</protein>
<evidence type="ECO:0000256" key="5">
    <source>
        <dbReference type="ARBA" id="ARBA00022692"/>
    </source>
</evidence>
<evidence type="ECO:0000313" key="10">
    <source>
        <dbReference type="Proteomes" id="UP001638015"/>
    </source>
</evidence>
<feature type="transmembrane region" description="Helical" evidence="8">
    <location>
        <begin position="92"/>
        <end position="119"/>
    </location>
</feature>
<keyword evidence="7 8" id="KW-0472">Membrane</keyword>
<comment type="similarity">
    <text evidence="2">Belongs to the binding-protein-dependent transport system permease family. FecCD subfamily.</text>
</comment>
<feature type="transmembrane region" description="Helical" evidence="8">
    <location>
        <begin position="243"/>
        <end position="265"/>
    </location>
</feature>
<dbReference type="EMBL" id="JBGMEH010000003">
    <property type="protein sequence ID" value="MFO3715985.1"/>
    <property type="molecule type" value="Genomic_DNA"/>
</dbReference>
<evidence type="ECO:0000256" key="1">
    <source>
        <dbReference type="ARBA" id="ARBA00004651"/>
    </source>
</evidence>
<sequence>MKDKSLMVSSFRSDKERKSYILALIILSLLSMLIIYGLLVYNNPVSIDSPSFLPVVKRRKNAIIAMAIAAICQAVGSILFQSITNNKIITPSILGFEAIYSTVNTAIMYILGIGGFMAIGGKEFFIFQIILMVGICLLLFIGIFNKRDGNIELMLLIGVILGQGLRSISAFMRRLLSPSEFDILQAKLFASVNNSDPEYFTLSIAIIFVVITVVFLNTNKINVIGLGKDVATNLGLNHKKVTFLSLIAVAILISISTALVGPMTFYGFLIATLTYEIAKTYDHKYIFIMAILLAFVILSGSYFIMNHIFNANGVVSVLIELIGGIAFLILIFKEEKL</sequence>
<feature type="transmembrane region" description="Helical" evidence="8">
    <location>
        <begin position="20"/>
        <end position="41"/>
    </location>
</feature>
<dbReference type="Gene3D" id="1.10.3470.10">
    <property type="entry name" value="ABC transporter involved in vitamin B12 uptake, BtuC"/>
    <property type="match status" value="1"/>
</dbReference>
<accession>A0ABW9MW10</accession>
<dbReference type="Proteomes" id="UP001638015">
    <property type="component" value="Unassembled WGS sequence"/>
</dbReference>
<evidence type="ECO:0000256" key="7">
    <source>
        <dbReference type="ARBA" id="ARBA00023136"/>
    </source>
</evidence>
<name>A0ABW9MW10_9FIRM</name>
<keyword evidence="3" id="KW-0813">Transport</keyword>
<keyword evidence="5 8" id="KW-0812">Transmembrane</keyword>
<dbReference type="RefSeq" id="WP_410032734.1">
    <property type="nucleotide sequence ID" value="NZ_JBGMEH010000003.1"/>
</dbReference>